<dbReference type="InterPro" id="IPR000304">
    <property type="entry name" value="Pyrroline-COOH_reductase"/>
</dbReference>
<dbReference type="InterPro" id="IPR028939">
    <property type="entry name" value="P5C_Rdtase_cat_N"/>
</dbReference>
<dbReference type="SUPFAM" id="SSF51735">
    <property type="entry name" value="NAD(P)-binding Rossmann-fold domains"/>
    <property type="match status" value="1"/>
</dbReference>
<evidence type="ECO:0000259" key="2">
    <source>
        <dbReference type="Pfam" id="PF03807"/>
    </source>
</evidence>
<organism evidence="3 4">
    <name type="scientific">Leeia speluncae</name>
    <dbReference type="NCBI Taxonomy" id="2884804"/>
    <lineage>
        <taxon>Bacteria</taxon>
        <taxon>Pseudomonadati</taxon>
        <taxon>Pseudomonadota</taxon>
        <taxon>Betaproteobacteria</taxon>
        <taxon>Neisseriales</taxon>
        <taxon>Leeiaceae</taxon>
        <taxon>Leeia</taxon>
    </lineage>
</organism>
<protein>
    <submittedName>
        <fullName evidence="3">NAD(P)-binding domain-containing protein</fullName>
    </submittedName>
</protein>
<comment type="similarity">
    <text evidence="1">Belongs to the pyrroline-5-carboxylate reductase family.</text>
</comment>
<comment type="caution">
    <text evidence="3">The sequence shown here is derived from an EMBL/GenBank/DDBJ whole genome shotgun (WGS) entry which is preliminary data.</text>
</comment>
<dbReference type="RefSeq" id="WP_227181828.1">
    <property type="nucleotide sequence ID" value="NZ_JAJBZT010000011.1"/>
</dbReference>
<accession>A0ABS8DAH6</accession>
<dbReference type="NCBIfam" id="NF005063">
    <property type="entry name" value="PRK06476.1"/>
    <property type="match status" value="1"/>
</dbReference>
<dbReference type="PANTHER" id="PTHR11645:SF13">
    <property type="entry name" value="PYRROLINE-5-CARBOXYLATE REDUCTASE CATALYTIC N-TERMINAL DOMAIN-CONTAINING PROTEIN"/>
    <property type="match status" value="1"/>
</dbReference>
<dbReference type="PIRSF" id="PIRSF000193">
    <property type="entry name" value="Pyrrol-5-carb_rd"/>
    <property type="match status" value="1"/>
</dbReference>
<evidence type="ECO:0000256" key="1">
    <source>
        <dbReference type="ARBA" id="ARBA00005525"/>
    </source>
</evidence>
<reference evidence="3" key="1">
    <citation type="submission" date="2021-10" db="EMBL/GenBank/DDBJ databases">
        <title>The complete genome sequence of Leeia sp. TBRC 13508.</title>
        <authorList>
            <person name="Charoenyingcharoen P."/>
            <person name="Yukphan P."/>
        </authorList>
    </citation>
    <scope>NUCLEOTIDE SEQUENCE</scope>
    <source>
        <strain evidence="3">TBRC 13508</strain>
    </source>
</reference>
<sequence length="263" mass="29061">MSTIGFIGTGRISAAMIDGLAKTVGHTDQVWISPRNAILAKALKTRHAHVEIAKDNQEIIDHCETIVISVRPQIVSEVLSELCFKPNQIVISLVATLSIEQLKELIKVPVALNRAVPLPFVENQRDTTLVYPKATPHCRDLFNRLGQIIEIEDINLLNVFTVASAMMGTYFSLLDNLSLWMQEKGVEEGDAKLYLSNLFNELGHIAKQPTSFAHLQDEYSTPGGLNERMAKSFLNADTQSHLFGALNQLLATVTNNALANTKK</sequence>
<dbReference type="InterPro" id="IPR036291">
    <property type="entry name" value="NAD(P)-bd_dom_sf"/>
</dbReference>
<gene>
    <name evidence="3" type="ORF">LIN78_15785</name>
</gene>
<keyword evidence="4" id="KW-1185">Reference proteome</keyword>
<proteinExistence type="inferred from homology"/>
<dbReference type="Gene3D" id="3.40.50.720">
    <property type="entry name" value="NAD(P)-binding Rossmann-like Domain"/>
    <property type="match status" value="1"/>
</dbReference>
<evidence type="ECO:0000313" key="4">
    <source>
        <dbReference type="Proteomes" id="UP001165395"/>
    </source>
</evidence>
<feature type="domain" description="Pyrroline-5-carboxylate reductase catalytic N-terminal" evidence="2">
    <location>
        <begin position="3"/>
        <end position="95"/>
    </location>
</feature>
<dbReference type="Pfam" id="PF03807">
    <property type="entry name" value="F420_oxidored"/>
    <property type="match status" value="1"/>
</dbReference>
<dbReference type="PANTHER" id="PTHR11645">
    <property type="entry name" value="PYRROLINE-5-CARBOXYLATE REDUCTASE"/>
    <property type="match status" value="1"/>
</dbReference>
<dbReference type="Proteomes" id="UP001165395">
    <property type="component" value="Unassembled WGS sequence"/>
</dbReference>
<name>A0ABS8DAH6_9NEIS</name>
<dbReference type="EMBL" id="JAJBZT010000011">
    <property type="protein sequence ID" value="MCB6185008.1"/>
    <property type="molecule type" value="Genomic_DNA"/>
</dbReference>
<evidence type="ECO:0000313" key="3">
    <source>
        <dbReference type="EMBL" id="MCB6185008.1"/>
    </source>
</evidence>